<evidence type="ECO:0000313" key="1">
    <source>
        <dbReference type="EMBL" id="WAK77772.1"/>
    </source>
</evidence>
<reference evidence="1" key="1">
    <citation type="submission" date="2022-06" db="EMBL/GenBank/DDBJ databases">
        <authorList>
            <person name="Cao W."/>
            <person name="Jia N."/>
            <person name="Lam T.T.-Y."/>
            <person name="Ni X."/>
            <person name="Liu J."/>
        </authorList>
    </citation>
    <scope>NUCLEOTIDE SEQUENCE</scope>
    <source>
        <strain evidence="1">TIGMIC_1</strain>
    </source>
</reference>
<proteinExistence type="predicted"/>
<sequence>MRPSRLDHTCPTSSRWVWYDTKVVEKRSVSFIFLKMKTPMKKREPTRVWHFGVSLLCAGPRRGKVVWDSHHLRSGRSARLVAMSIPLFFPPRHPDSWHLPVYALTKASDLFGGLSSVGTVGPYG</sequence>
<name>A0A9E8Z199_9VIRU</name>
<accession>A0A9E8Z199</accession>
<protein>
    <submittedName>
        <fullName evidence="1">Uncharacterized protein</fullName>
    </submittedName>
</protein>
<dbReference type="EMBL" id="ON812835">
    <property type="protein sequence ID" value="WAK77772.1"/>
    <property type="molecule type" value="Genomic_RNA"/>
</dbReference>
<organism evidence="1">
    <name type="scientific">Plasmopara viticola lesion associated ourmia-like virus 35</name>
    <dbReference type="NCBI Taxonomy" id="2686504"/>
    <lineage>
        <taxon>Viruses</taxon>
        <taxon>Riboviria</taxon>
        <taxon>Orthornavirae</taxon>
        <taxon>Lenarviricota</taxon>
        <taxon>Miaviricetes</taxon>
        <taxon>Ourlivirales</taxon>
        <taxon>Botourmiaviridae</taxon>
        <taxon>Betascleroulivirus</taxon>
        <taxon>Betascleroulivirus betaplasmoparae</taxon>
    </lineage>
</organism>